<dbReference type="PANTHER" id="PTHR33308">
    <property type="entry name" value="PEPTIDOGLYCAN HYDROLASE FLGJ"/>
    <property type="match status" value="1"/>
</dbReference>
<evidence type="ECO:0000256" key="3">
    <source>
        <dbReference type="ARBA" id="ARBA00006880"/>
    </source>
</evidence>
<dbReference type="GO" id="GO:0071973">
    <property type="term" value="P:bacterial-type flagellum-dependent cell motility"/>
    <property type="evidence" value="ECO:0007669"/>
    <property type="project" value="TreeGrafter"/>
</dbReference>
<proteinExistence type="inferred from homology"/>
<evidence type="ECO:0000256" key="8">
    <source>
        <dbReference type="ARBA" id="ARBA00022801"/>
    </source>
</evidence>
<evidence type="ECO:0000256" key="7">
    <source>
        <dbReference type="ARBA" id="ARBA00022795"/>
    </source>
</evidence>
<evidence type="ECO:0000256" key="2">
    <source>
        <dbReference type="ARBA" id="ARBA00004418"/>
    </source>
</evidence>
<dbReference type="Gene3D" id="1.10.530.10">
    <property type="match status" value="1"/>
</dbReference>
<comment type="caution">
    <text evidence="13">The sequence shown here is derived from an EMBL/GenBank/DDBJ whole genome shotgun (WGS) entry which is preliminary data.</text>
</comment>
<dbReference type="PANTHER" id="PTHR33308:SF9">
    <property type="entry name" value="PEPTIDOGLYCAN HYDROLASE FLGJ"/>
    <property type="match status" value="1"/>
</dbReference>
<comment type="subcellular location">
    <subcellularLocation>
        <location evidence="2">Periplasm</location>
    </subcellularLocation>
</comment>
<sequence>MPAQLDAAFNYNDLNSLNALKQSARKDDPEALRAVAQQFESMYMDMVMASMREANDVLRSDLMNSYQTDFYRDMYDEQLTLSLSQQGGFGIAEVLYRQLMGNDANTEEFEPKPLSESSRPVIPSLDYSQLTESQFFEDANSIEQQPVTEAKPFNLSFSSPKDFIEQLLPLAKRAAEIIGVSAKVLVAQAALETGWGQSQIETESGDSSFNFFGIKAGNGWQGESASTMTTEYIDGRAIKVKEPFRAYKNAEQSFNDYAEFITGNRRYEQAVANAGNDAEYVNALQKAGYATDPNYADKILRISQSEWFDEV</sequence>
<keyword evidence="10" id="KW-0961">Cell wall biogenesis/degradation</keyword>
<gene>
    <name evidence="13" type="ORF">BCF53_1113</name>
</gene>
<keyword evidence="13" id="KW-0969">Cilium</keyword>
<keyword evidence="9" id="KW-0326">Glycosidase</keyword>
<keyword evidence="7" id="KW-1005">Bacterial flagellum biogenesis</keyword>
<dbReference type="InterPro" id="IPR019301">
    <property type="entry name" value="Flagellar_prot_FlgJ_N"/>
</dbReference>
<dbReference type="SMART" id="SM00047">
    <property type="entry name" value="LYZ2"/>
    <property type="match status" value="1"/>
</dbReference>
<reference evidence="13 14" key="1">
    <citation type="submission" date="2019-03" db="EMBL/GenBank/DDBJ databases">
        <title>Genomic Encyclopedia of Archaeal and Bacterial Type Strains, Phase II (KMG-II): from individual species to whole genera.</title>
        <authorList>
            <person name="Goeker M."/>
        </authorList>
    </citation>
    <scope>NUCLEOTIDE SEQUENCE [LARGE SCALE GENOMIC DNA]</scope>
    <source>
        <strain evidence="13 14">DSM 15388</strain>
    </source>
</reference>
<feature type="domain" description="Mannosyl-glycoprotein endo-beta-N-acetylglucosamidase-like" evidence="12">
    <location>
        <begin position="155"/>
        <end position="309"/>
    </location>
</feature>
<evidence type="ECO:0000256" key="1">
    <source>
        <dbReference type="ARBA" id="ARBA00002954"/>
    </source>
</evidence>
<dbReference type="Gene3D" id="2.10.70.40">
    <property type="entry name" value="peptidoglycan hydrolase"/>
    <property type="match status" value="1"/>
</dbReference>
<keyword evidence="6" id="KW-0574">Periplasm</keyword>
<evidence type="ECO:0000259" key="12">
    <source>
        <dbReference type="SMART" id="SM00047"/>
    </source>
</evidence>
<keyword evidence="14" id="KW-1185">Reference proteome</keyword>
<dbReference type="NCBIfam" id="TIGR02541">
    <property type="entry name" value="flagell_FlgJ"/>
    <property type="match status" value="1"/>
</dbReference>
<dbReference type="GO" id="GO:0044780">
    <property type="term" value="P:bacterial-type flagellum assembly"/>
    <property type="evidence" value="ECO:0007669"/>
    <property type="project" value="InterPro"/>
</dbReference>
<dbReference type="GO" id="GO:0042597">
    <property type="term" value="C:periplasmic space"/>
    <property type="evidence" value="ECO:0007669"/>
    <property type="project" value="UniProtKB-SubCell"/>
</dbReference>
<dbReference type="Pfam" id="PF10135">
    <property type="entry name" value="Rod-binding"/>
    <property type="match status" value="1"/>
</dbReference>
<evidence type="ECO:0000256" key="4">
    <source>
        <dbReference type="ARBA" id="ARBA00007974"/>
    </source>
</evidence>
<protein>
    <recommendedName>
        <fullName evidence="5">Peptidoglycan hydrolase FlgJ</fullName>
    </recommendedName>
    <alternativeName>
        <fullName evidence="11">Muramidase FlgJ</fullName>
    </alternativeName>
</protein>
<dbReference type="InterPro" id="IPR002901">
    <property type="entry name" value="MGlyc_endo_b_GlcNAc-like_dom"/>
</dbReference>
<comment type="function">
    <text evidence="1">Flagellum-specific muramidase which hydrolyzes the peptidoglycan layer to assemble the rod structure in the periplasmic space.</text>
</comment>
<evidence type="ECO:0000256" key="9">
    <source>
        <dbReference type="ARBA" id="ARBA00023295"/>
    </source>
</evidence>
<dbReference type="GO" id="GO:0071555">
    <property type="term" value="P:cell wall organization"/>
    <property type="evidence" value="ECO:0007669"/>
    <property type="project" value="UniProtKB-KW"/>
</dbReference>
<dbReference type="InterPro" id="IPR051056">
    <property type="entry name" value="Glycosyl_Hydrolase_73"/>
</dbReference>
<keyword evidence="13" id="KW-0282">Flagellum</keyword>
<dbReference type="AlphaFoldDB" id="A0A4R3I4B5"/>
<keyword evidence="13" id="KW-0966">Cell projection</keyword>
<evidence type="ECO:0000256" key="10">
    <source>
        <dbReference type="ARBA" id="ARBA00023316"/>
    </source>
</evidence>
<evidence type="ECO:0000256" key="5">
    <source>
        <dbReference type="ARBA" id="ARBA00013433"/>
    </source>
</evidence>
<dbReference type="Pfam" id="PF01832">
    <property type="entry name" value="Glucosaminidase"/>
    <property type="match status" value="1"/>
</dbReference>
<accession>A0A4R3I4B5</accession>
<dbReference type="GO" id="GO:0004040">
    <property type="term" value="F:amidase activity"/>
    <property type="evidence" value="ECO:0007669"/>
    <property type="project" value="InterPro"/>
</dbReference>
<evidence type="ECO:0000256" key="6">
    <source>
        <dbReference type="ARBA" id="ARBA00022764"/>
    </source>
</evidence>
<dbReference type="PRINTS" id="PR01002">
    <property type="entry name" value="FLGFLGJ"/>
</dbReference>
<evidence type="ECO:0000313" key="14">
    <source>
        <dbReference type="Proteomes" id="UP000295793"/>
    </source>
</evidence>
<keyword evidence="8" id="KW-0378">Hydrolase</keyword>
<dbReference type="EMBL" id="SLZR01000011">
    <property type="protein sequence ID" value="TCS39913.1"/>
    <property type="molecule type" value="Genomic_DNA"/>
</dbReference>
<dbReference type="GO" id="GO:0016798">
    <property type="term" value="F:hydrolase activity, acting on glycosyl bonds"/>
    <property type="evidence" value="ECO:0007669"/>
    <property type="project" value="UniProtKB-KW"/>
</dbReference>
<organism evidence="13 14">
    <name type="scientific">Reinekea marinisedimentorum</name>
    <dbReference type="NCBI Taxonomy" id="230495"/>
    <lineage>
        <taxon>Bacteria</taxon>
        <taxon>Pseudomonadati</taxon>
        <taxon>Pseudomonadota</taxon>
        <taxon>Gammaproteobacteria</taxon>
        <taxon>Oceanospirillales</taxon>
        <taxon>Saccharospirillaceae</taxon>
        <taxon>Reinekea</taxon>
    </lineage>
</organism>
<comment type="similarity">
    <text evidence="3">In the N-terminal section; belongs to the FlgJ family.</text>
</comment>
<comment type="similarity">
    <text evidence="4">In the C-terminal section; belongs to the glycosyl hydrolase 73 family.</text>
</comment>
<evidence type="ECO:0000256" key="11">
    <source>
        <dbReference type="ARBA" id="ARBA00030835"/>
    </source>
</evidence>
<dbReference type="RefSeq" id="WP_165901915.1">
    <property type="nucleotide sequence ID" value="NZ_SLZR01000011.1"/>
</dbReference>
<evidence type="ECO:0000313" key="13">
    <source>
        <dbReference type="EMBL" id="TCS39913.1"/>
    </source>
</evidence>
<dbReference type="Proteomes" id="UP000295793">
    <property type="component" value="Unassembled WGS sequence"/>
</dbReference>
<name>A0A4R3I4B5_9GAMM</name>
<dbReference type="InterPro" id="IPR013377">
    <property type="entry name" value="FlgJ"/>
</dbReference>